<sequence>LRYYISRRLVTDRSRKHPDAWRLPAEQVEGLIADLIRAHLKQEEIAIRLIRDLNASQVEAASAKLHAIQQTKDCLTLIERADLSLGMLTIHLHRGELAELAECDPEKINPEELILKSPFQMRRRGVELKLHLGDAPAEIDRTLVQ</sequence>
<evidence type="ECO:0000313" key="2">
    <source>
        <dbReference type="Proteomes" id="UP001556098"/>
    </source>
</evidence>
<gene>
    <name evidence="1" type="ORF">AB2B41_23375</name>
</gene>
<name>A0ABV3RV10_9RHOB</name>
<comment type="caution">
    <text evidence="1">The sequence shown here is derived from an EMBL/GenBank/DDBJ whole genome shotgun (WGS) entry which is preliminary data.</text>
</comment>
<feature type="non-terminal residue" evidence="1">
    <location>
        <position position="145"/>
    </location>
</feature>
<proteinExistence type="predicted"/>
<evidence type="ECO:0000313" key="1">
    <source>
        <dbReference type="EMBL" id="MEW9922546.1"/>
    </source>
</evidence>
<keyword evidence="2" id="KW-1185">Reference proteome</keyword>
<reference evidence="1 2" key="1">
    <citation type="submission" date="2024-07" db="EMBL/GenBank/DDBJ databases">
        <title>Marimonas sp.nov., isolated from tidal-flat sediment.</title>
        <authorList>
            <person name="Jayan J.N."/>
            <person name="Lee S.S."/>
        </authorList>
    </citation>
    <scope>NUCLEOTIDE SEQUENCE [LARGE SCALE GENOMIC DNA]</scope>
    <source>
        <strain evidence="1 2">MJW-29</strain>
    </source>
</reference>
<accession>A0ABV3RV10</accession>
<protein>
    <submittedName>
        <fullName evidence="1">Uncharacterized protein</fullName>
    </submittedName>
</protein>
<dbReference type="Proteomes" id="UP001556098">
    <property type="component" value="Unassembled WGS sequence"/>
</dbReference>
<dbReference type="EMBL" id="JBFNXX010000108">
    <property type="protein sequence ID" value="MEW9922546.1"/>
    <property type="molecule type" value="Genomic_DNA"/>
</dbReference>
<organism evidence="1 2">
    <name type="scientific">Sulfitobacter sediminis</name>
    <dbReference type="NCBI Taxonomy" id="3234186"/>
    <lineage>
        <taxon>Bacteria</taxon>
        <taxon>Pseudomonadati</taxon>
        <taxon>Pseudomonadota</taxon>
        <taxon>Alphaproteobacteria</taxon>
        <taxon>Rhodobacterales</taxon>
        <taxon>Roseobacteraceae</taxon>
        <taxon>Sulfitobacter</taxon>
    </lineage>
</organism>
<feature type="non-terminal residue" evidence="1">
    <location>
        <position position="1"/>
    </location>
</feature>